<dbReference type="EMBL" id="CABITT030000003">
    <property type="protein sequence ID" value="VVA98627.1"/>
    <property type="molecule type" value="Genomic_DNA"/>
</dbReference>
<sequence>MGQVYELVGLTELYYAGSHGMDIMTPVNLNGSPEDPNCIKSTDQQISVVCHVNNDKRCLLRLVHQSVDTPPTNTLLFVVIFILDNDDE</sequence>
<dbReference type="Proteomes" id="UP000489600">
    <property type="component" value="Unassembled WGS sequence"/>
</dbReference>
<evidence type="ECO:0000313" key="1">
    <source>
        <dbReference type="EMBL" id="VVA98627.1"/>
    </source>
</evidence>
<proteinExistence type="predicted"/>
<evidence type="ECO:0008006" key="3">
    <source>
        <dbReference type="Google" id="ProtNLM"/>
    </source>
</evidence>
<gene>
    <name evidence="1" type="ORF">ANE_LOCUS9072</name>
</gene>
<dbReference type="AlphaFoldDB" id="A0A565BAF9"/>
<keyword evidence="2" id="KW-1185">Reference proteome</keyword>
<evidence type="ECO:0000313" key="2">
    <source>
        <dbReference type="Proteomes" id="UP000489600"/>
    </source>
</evidence>
<accession>A0A565BAF9</accession>
<name>A0A565BAF9_9BRAS</name>
<protein>
    <recommendedName>
        <fullName evidence="3">Trehalose-phosphatase</fullName>
    </recommendedName>
</protein>
<comment type="caution">
    <text evidence="1">The sequence shown here is derived from an EMBL/GenBank/DDBJ whole genome shotgun (WGS) entry which is preliminary data.</text>
</comment>
<dbReference type="OrthoDB" id="1747267at2759"/>
<organism evidence="1 2">
    <name type="scientific">Arabis nemorensis</name>
    <dbReference type="NCBI Taxonomy" id="586526"/>
    <lineage>
        <taxon>Eukaryota</taxon>
        <taxon>Viridiplantae</taxon>
        <taxon>Streptophyta</taxon>
        <taxon>Embryophyta</taxon>
        <taxon>Tracheophyta</taxon>
        <taxon>Spermatophyta</taxon>
        <taxon>Magnoliopsida</taxon>
        <taxon>eudicotyledons</taxon>
        <taxon>Gunneridae</taxon>
        <taxon>Pentapetalae</taxon>
        <taxon>rosids</taxon>
        <taxon>malvids</taxon>
        <taxon>Brassicales</taxon>
        <taxon>Brassicaceae</taxon>
        <taxon>Arabideae</taxon>
        <taxon>Arabis</taxon>
    </lineage>
</organism>
<reference evidence="1" key="1">
    <citation type="submission" date="2019-07" db="EMBL/GenBank/DDBJ databases">
        <authorList>
            <person name="Dittberner H."/>
        </authorList>
    </citation>
    <scope>NUCLEOTIDE SEQUENCE [LARGE SCALE GENOMIC DNA]</scope>
</reference>